<dbReference type="PANTHER" id="PTHR24020:SF86">
    <property type="entry name" value="COLLAGEN, TYPE VI, ALPHA 4"/>
    <property type="match status" value="1"/>
</dbReference>
<dbReference type="PROSITE" id="PS50234">
    <property type="entry name" value="VWFA"/>
    <property type="match status" value="7"/>
</dbReference>
<feature type="domain" description="Fibronectin type-III" evidence="14">
    <location>
        <begin position="2001"/>
        <end position="2088"/>
    </location>
</feature>
<dbReference type="GO" id="GO:0005581">
    <property type="term" value="C:collagen trimer"/>
    <property type="evidence" value="ECO:0007669"/>
    <property type="project" value="UniProtKB-KW"/>
</dbReference>
<evidence type="ECO:0000256" key="5">
    <source>
        <dbReference type="ARBA" id="ARBA00022737"/>
    </source>
</evidence>
<dbReference type="InterPro" id="IPR036880">
    <property type="entry name" value="Kunitz_BPTI_sf"/>
</dbReference>
<feature type="domain" description="VWFA" evidence="12">
    <location>
        <begin position="1393"/>
        <end position="1507"/>
    </location>
</feature>
<feature type="domain" description="BPTI/Kunitz inhibitor" evidence="13">
    <location>
        <begin position="2108"/>
        <end position="2158"/>
    </location>
</feature>
<keyword evidence="15" id="KW-1185">Reference proteome</keyword>
<dbReference type="PRINTS" id="PR00759">
    <property type="entry name" value="BASICPTASE"/>
</dbReference>
<dbReference type="Pfam" id="PF00041">
    <property type="entry name" value="fn3"/>
    <property type="match status" value="3"/>
</dbReference>
<feature type="domain" description="Fibronectin type-III" evidence="14">
    <location>
        <begin position="1909"/>
        <end position="2000"/>
    </location>
</feature>
<dbReference type="SUPFAM" id="SSF53300">
    <property type="entry name" value="vWA-like"/>
    <property type="match status" value="7"/>
</dbReference>
<dbReference type="SMART" id="SM00060">
    <property type="entry name" value="FN3"/>
    <property type="match status" value="3"/>
</dbReference>
<dbReference type="InterPro" id="IPR036116">
    <property type="entry name" value="FN3_sf"/>
</dbReference>
<dbReference type="SMART" id="SM00327">
    <property type="entry name" value="VWA"/>
    <property type="match status" value="7"/>
</dbReference>
<keyword evidence="2" id="KW-0964">Secreted</keyword>
<dbReference type="InterPro" id="IPR050525">
    <property type="entry name" value="ECM_Assembly_Org"/>
</dbReference>
<dbReference type="PRINTS" id="PR00453">
    <property type="entry name" value="VWFADOMAIN"/>
</dbReference>
<keyword evidence="7" id="KW-0176">Collagen</keyword>
<evidence type="ECO:0000256" key="7">
    <source>
        <dbReference type="ARBA" id="ARBA00023119"/>
    </source>
</evidence>
<feature type="region of interest" description="Disordered" evidence="10">
    <location>
        <begin position="1314"/>
        <end position="1358"/>
    </location>
</feature>
<dbReference type="Pfam" id="PF00014">
    <property type="entry name" value="Kunitz_BPTI"/>
    <property type="match status" value="1"/>
</dbReference>
<evidence type="ECO:0000256" key="1">
    <source>
        <dbReference type="ARBA" id="ARBA00004498"/>
    </source>
</evidence>
<evidence type="ECO:0000256" key="11">
    <source>
        <dbReference type="SAM" id="SignalP"/>
    </source>
</evidence>
<dbReference type="KEGG" id="pmrn:116938842"/>
<evidence type="ECO:0000313" key="15">
    <source>
        <dbReference type="Proteomes" id="UP001318040"/>
    </source>
</evidence>
<keyword evidence="3" id="KW-0272">Extracellular matrix</keyword>
<dbReference type="Pfam" id="PF01391">
    <property type="entry name" value="Collagen"/>
    <property type="match status" value="1"/>
</dbReference>
<proteinExistence type="predicted"/>
<accession>A0AAJ7WMY4</accession>
<dbReference type="InterPro" id="IPR008160">
    <property type="entry name" value="Collagen"/>
</dbReference>
<feature type="domain" description="VWFA" evidence="12">
    <location>
        <begin position="636"/>
        <end position="803"/>
    </location>
</feature>
<dbReference type="Gene3D" id="4.10.410.10">
    <property type="entry name" value="Pancreatic trypsin inhibitor Kunitz domain"/>
    <property type="match status" value="1"/>
</dbReference>
<keyword evidence="4 11" id="KW-0732">Signal</keyword>
<evidence type="ECO:0000256" key="4">
    <source>
        <dbReference type="ARBA" id="ARBA00022729"/>
    </source>
</evidence>
<feature type="compositionally biased region" description="Gly residues" evidence="10">
    <location>
        <begin position="1343"/>
        <end position="1352"/>
    </location>
</feature>
<dbReference type="InterPro" id="IPR036465">
    <property type="entry name" value="vWFA_dom_sf"/>
</dbReference>
<feature type="domain" description="VWFA" evidence="12">
    <location>
        <begin position="831"/>
        <end position="1021"/>
    </location>
</feature>
<dbReference type="RefSeq" id="XP_032802448.1">
    <property type="nucleotide sequence ID" value="XM_032946557.1"/>
</dbReference>
<evidence type="ECO:0000256" key="6">
    <source>
        <dbReference type="ARBA" id="ARBA00022889"/>
    </source>
</evidence>
<feature type="compositionally biased region" description="Gly residues" evidence="10">
    <location>
        <begin position="1248"/>
        <end position="1257"/>
    </location>
</feature>
<dbReference type="PROSITE" id="PS50279">
    <property type="entry name" value="BPTI_KUNITZ_2"/>
    <property type="match status" value="1"/>
</dbReference>
<dbReference type="Gene3D" id="2.60.40.10">
    <property type="entry name" value="Immunoglobulins"/>
    <property type="match status" value="3"/>
</dbReference>
<dbReference type="GO" id="GO:0007155">
    <property type="term" value="P:cell adhesion"/>
    <property type="evidence" value="ECO:0007669"/>
    <property type="project" value="UniProtKB-KW"/>
</dbReference>
<dbReference type="SUPFAM" id="SSF57362">
    <property type="entry name" value="BPTI-like"/>
    <property type="match status" value="1"/>
</dbReference>
<dbReference type="FunFam" id="3.40.50.410:FF:000004">
    <property type="entry name" value="collagen alpha-6(VI) chain"/>
    <property type="match status" value="2"/>
</dbReference>
<feature type="compositionally biased region" description="Low complexity" evidence="10">
    <location>
        <begin position="1033"/>
        <end position="1045"/>
    </location>
</feature>
<dbReference type="PROSITE" id="PS00280">
    <property type="entry name" value="BPTI_KUNITZ_1"/>
    <property type="match status" value="1"/>
</dbReference>
<feature type="compositionally biased region" description="Gly residues" evidence="10">
    <location>
        <begin position="1206"/>
        <end position="1215"/>
    </location>
</feature>
<dbReference type="CDD" id="cd01450">
    <property type="entry name" value="vWFA_subfamily_ECM"/>
    <property type="match status" value="2"/>
</dbReference>
<name>A0AAJ7WMY4_PETMA</name>
<feature type="compositionally biased region" description="Gly residues" evidence="10">
    <location>
        <begin position="1124"/>
        <end position="1133"/>
    </location>
</feature>
<keyword evidence="9" id="KW-0325">Glycoprotein</keyword>
<dbReference type="CDD" id="cd22630">
    <property type="entry name" value="Kunitz_collagen_alpha6_VI"/>
    <property type="match status" value="1"/>
</dbReference>
<feature type="domain" description="VWFA" evidence="12">
    <location>
        <begin position="1595"/>
        <end position="1771"/>
    </location>
</feature>
<evidence type="ECO:0000259" key="14">
    <source>
        <dbReference type="PROSITE" id="PS50853"/>
    </source>
</evidence>
<keyword evidence="6" id="KW-0130">Cell adhesion</keyword>
<feature type="signal peptide" evidence="11">
    <location>
        <begin position="1"/>
        <end position="24"/>
    </location>
</feature>
<dbReference type="CDD" id="cd00063">
    <property type="entry name" value="FN3"/>
    <property type="match status" value="3"/>
</dbReference>
<dbReference type="InterPro" id="IPR003961">
    <property type="entry name" value="FN3_dom"/>
</dbReference>
<dbReference type="PANTHER" id="PTHR24020">
    <property type="entry name" value="COLLAGEN ALPHA"/>
    <property type="match status" value="1"/>
</dbReference>
<dbReference type="Gene3D" id="3.40.50.410">
    <property type="entry name" value="von Willebrand factor, type A domain"/>
    <property type="match status" value="6"/>
</dbReference>
<evidence type="ECO:0000313" key="16">
    <source>
        <dbReference type="RefSeq" id="XP_032802448.1"/>
    </source>
</evidence>
<dbReference type="GO" id="GO:0004867">
    <property type="term" value="F:serine-type endopeptidase inhibitor activity"/>
    <property type="evidence" value="ECO:0007669"/>
    <property type="project" value="InterPro"/>
</dbReference>
<feature type="domain" description="VWFA" evidence="12">
    <location>
        <begin position="427"/>
        <end position="601"/>
    </location>
</feature>
<dbReference type="FunFam" id="3.40.50.410:FF:000003">
    <property type="entry name" value="Collagen type VI alpha 3 chain"/>
    <property type="match status" value="1"/>
</dbReference>
<dbReference type="InterPro" id="IPR013783">
    <property type="entry name" value="Ig-like_fold"/>
</dbReference>
<dbReference type="FunFam" id="4.10.410.10:FF:000020">
    <property type="entry name" value="Collagen, type VI, alpha 3"/>
    <property type="match status" value="1"/>
</dbReference>
<comment type="subcellular location">
    <subcellularLocation>
        <location evidence="1">Secreted</location>
        <location evidence="1">Extracellular space</location>
        <location evidence="1">Extracellular matrix</location>
    </subcellularLocation>
</comment>
<protein>
    <submittedName>
        <fullName evidence="16">Collagen alpha-3(VI) chain-like</fullName>
    </submittedName>
</protein>
<feature type="chain" id="PRO_5042579478" evidence="11">
    <location>
        <begin position="25"/>
        <end position="2183"/>
    </location>
</feature>
<sequence length="2183" mass="234212">MEAGIRLAMLGCFVLASLMSSAQSQMLHGCLNVEADLVFLVDGSWSIGRTNFEEIRNFLLAIVRGLDVRPEKVRVGLVQFSSEPRTEFQLNSFSSQDAVLDAIAKLQYQGGATRMGMALDFLISNHFVNSAGGREGSVKQVIVLITDGTSQDDVRQAASILMQREVTVIALGVKQADELELKLIAGSKVFMTDDYSALSSFSQEVLIEICSQPDALVVRSQVTMDPCEMSRPADIVFLMGGEKNAPTLQKLRALLLYIIDALRVGSSEVRVGLLRYNADPKNEFFLKTHKRKEDVIKASKSLQVRKGSPKLGAGLNFAAKNHFTKSAGSRELEGVPQIAVVLAGASPDDDVLAAAEELKGQGVAIFVIATEDADIAELQRVPSQSSFLLTSVDQATILQQLCKYIDLHLAPWPLKPMGDYMRAPPMDVAFLIDGSSSVGEINFRFIKNLVYSFVSALPVGVDNVHVSVVQIGGAPQIEFTLDKYFDKEKVLRAIEGVTLQGGTGKIRQAIELSISNVFSQKGGGRAQSVVPQLAVVVSGGESADDLSGVEALLKRAGLTAFCIGVKGGGVANLNLIASSPRDAHVHLVQSFQQIQRVMNEVLSTTVAEVERKMNKVIVRSTSTSFNPNMQCGIIADVVLVIDSSTSISPQNFENTKDFLSKLVTNFRISANAVNVGAIQFSTNPTTEFLLTDYDTREKVVAAILAIKQQKGDTYTDKALWHVKNNMLGDRKVSKVVVVFTDGDPTNKYKVPAAAAALHNQGVKVVAIGVGDVRFENLKVIASEEKLVFHLESFEDLPNIRDEVVGKMCVGDEPAPSTTPQPPPSMTECSVDVLVGVDMSTNNAADYQKLINPLNDVLGALGQVERVSCDMGSTLPTRLALLAAARNGKTLVETGFMPFGNTFREAVEKIKTAGPSFLNEQVLGAALEKMEKDKYSRLKVLIYFTDGLDQDLSKMQNIIKKLHTTGIVKAFITVSLQGMAQEADISKVEFGRGTRYNRQIVLARWDLQNELAVELNSVAERICCGVMCKCSGQSGPRGLQGPRGPQGNVGLQGFPGHPGEEGPTGERGQVGLNGTQGFQGCQGVRGQKGSPGTSGQLGTPGEHALDGINGQDGERGFPGVPGIKGSMGGAGSQGPTGDDGARGHPGFRGDAGEPGVANNKQGPNGEIGYPGPQGDIGKNGSDGQPGDAASVGLKGMRGPPGEKGGRGDQGGAGLPGMRGTVGVQGAQGNPGPPGKRGDPGFRGPNGVPGTPGVGGDPGKAGPRGLKGQQGILGDVGPSGLDGNRGSTGYPGADMIGPKGGVGKKGDDGFLGYTGIQGNVGDEGPGGDDGPKGIRGRMANSGKKGSPGEGGELGPPGPLGLKGKAGHTLSKCDVRNFVRDRCPCCKSDCPIYPTELTLAIETSSKSTEALFTTTKNLIASLLSNVTIAAATCPKGARVSVLLYDSEVRTKIRFGEFTNGNALIKEIEQLPFKKSNRRANLANAIQVVHRNTYKRVRGGSMIQKVAIFFTVDSEMNNYDTNIAIFNMAVNQINAVVFAYEPLPKLLPALQIGLPTSTVIQVPRNKVPSQTEIDKILKSTICLDVCAPPLKPIEILNVDLAFVIDSSESIRPPDHQNIKDFLKLIIDQFEVVRGNNSTRIALLQYSPPTLEFDFTSSLKKEDMKKKVDAMVHLESNTLTGTAIKYALDNIFPIDLPNPRKVKVIFVLTDGETNLKDQSILQRAVLEAKCKGIVIMTVGVGNYNQSELDFISSKPSTLHSIRAASFIELPNVEDVMKLFKVWSGNVIKYPDEETQKKCTELYKSQADNGYQDIKVTISEDTPGKDNAVQQITTKNITEKSFVVSWMAASGASEYEVVVIDVDTRKPILKQRTVATEMLVSDLECGHEYTVIVNSIRQRQHIERYMASQATRMSPPEAVVLHAVGEKSVTVRWSPPRNARPSSYNVYIQKLPDGETWSVSLDAEREVHTFDGLERGTLYFVAVTALSGHSESQPVGVHAHTGVSSPGSVVLHAVGEESVTVRWSPPRNVHPSAYNVYIQKLPGGETRSVEKDAKHAAHTFHTLVPDTSYYVGVTAVYGHAESRPIWIHAQTESAGSAQVQQHDFTPSAVHSDICSLPLDKGSCYDYSVKWHYDQTQRSCMQFVYRGCTGNANRFDSHMECESVCLTTGLVGAGTLRGDMGPQAALVKHS</sequence>
<dbReference type="InterPro" id="IPR002035">
    <property type="entry name" value="VWF_A"/>
</dbReference>
<dbReference type="SMART" id="SM00131">
    <property type="entry name" value="KU"/>
    <property type="match status" value="1"/>
</dbReference>
<dbReference type="SUPFAM" id="SSF49265">
    <property type="entry name" value="Fibronectin type III"/>
    <property type="match status" value="2"/>
</dbReference>
<dbReference type="PROSITE" id="PS50853">
    <property type="entry name" value="FN3"/>
    <property type="match status" value="2"/>
</dbReference>
<evidence type="ECO:0000256" key="9">
    <source>
        <dbReference type="ARBA" id="ARBA00023180"/>
    </source>
</evidence>
<evidence type="ECO:0000259" key="12">
    <source>
        <dbReference type="PROSITE" id="PS50234"/>
    </source>
</evidence>
<evidence type="ECO:0000256" key="10">
    <source>
        <dbReference type="SAM" id="MobiDB-lite"/>
    </source>
</evidence>
<gene>
    <name evidence="16" type="primary">LOC116938842</name>
</gene>
<organism evidence="15 16">
    <name type="scientific">Petromyzon marinus</name>
    <name type="common">Sea lamprey</name>
    <dbReference type="NCBI Taxonomy" id="7757"/>
    <lineage>
        <taxon>Eukaryota</taxon>
        <taxon>Metazoa</taxon>
        <taxon>Chordata</taxon>
        <taxon>Craniata</taxon>
        <taxon>Vertebrata</taxon>
        <taxon>Cyclostomata</taxon>
        <taxon>Hyperoartia</taxon>
        <taxon>Petromyzontiformes</taxon>
        <taxon>Petromyzontidae</taxon>
        <taxon>Petromyzon</taxon>
    </lineage>
</organism>
<feature type="region of interest" description="Disordered" evidence="10">
    <location>
        <begin position="1033"/>
        <end position="1299"/>
    </location>
</feature>
<reference evidence="16" key="1">
    <citation type="submission" date="2025-08" db="UniProtKB">
        <authorList>
            <consortium name="RefSeq"/>
        </authorList>
    </citation>
    <scope>IDENTIFICATION</scope>
    <source>
        <tissue evidence="16">Sperm</tissue>
    </source>
</reference>
<evidence type="ECO:0000256" key="3">
    <source>
        <dbReference type="ARBA" id="ARBA00022530"/>
    </source>
</evidence>
<dbReference type="Pfam" id="PF00092">
    <property type="entry name" value="VWA"/>
    <property type="match status" value="6"/>
</dbReference>
<dbReference type="Proteomes" id="UP001318040">
    <property type="component" value="Chromosome 4"/>
</dbReference>
<keyword evidence="5" id="KW-0677">Repeat</keyword>
<dbReference type="InterPro" id="IPR020901">
    <property type="entry name" value="Prtase_inh_Kunz-CS"/>
</dbReference>
<feature type="domain" description="VWFA" evidence="12">
    <location>
        <begin position="36"/>
        <end position="205"/>
    </location>
</feature>
<dbReference type="InterPro" id="IPR002223">
    <property type="entry name" value="Kunitz_BPTI"/>
</dbReference>
<feature type="domain" description="VWFA" evidence="12">
    <location>
        <begin position="234"/>
        <end position="405"/>
    </location>
</feature>
<evidence type="ECO:0000256" key="2">
    <source>
        <dbReference type="ARBA" id="ARBA00022525"/>
    </source>
</evidence>
<keyword evidence="8" id="KW-1015">Disulfide bond</keyword>
<evidence type="ECO:0000256" key="8">
    <source>
        <dbReference type="ARBA" id="ARBA00023157"/>
    </source>
</evidence>
<evidence type="ECO:0000259" key="13">
    <source>
        <dbReference type="PROSITE" id="PS50279"/>
    </source>
</evidence>